<sequence length="435" mass="46838">MPFASPDDIDARLLRPYTRIRHVEPPEAPWSSVLSRTEDGSEVLLVDTEKFSPGWAWSAEPTGHVLGALEVIRTHSGHIVALPLCTEHLMSFLQRRRQSATPLSAGESVTILVSVLRGTLESFALGGDDAAGAWWLTNEGRPVLVPGGNQRLLEVAVEVVTETAMATDDEQLNLAVDEFSRALYTRASLEAHATEIETVLFSRAAPQPIATAGIRASASLLAPKHDRTTEKAQEDLQRASPSWATTLMPHIDSGVRELYEIVLGQLKSVRRKTPRTGTPRRLRYSWLWAAGVAAALVAAGLAWPAESEMGPEQHESKTSTTPTPTAGMADSVLPVADDDPVSAASMLLAARNICRAKKDAGCLEAVMADSSISIPEGAVDLPRDEMELALIDDYGGAASVGIRARGEQANSQVAVVVQTEKTWVLREVFTVAQHP</sequence>
<feature type="region of interest" description="Disordered" evidence="1">
    <location>
        <begin position="306"/>
        <end position="327"/>
    </location>
</feature>
<gene>
    <name evidence="2" type="ORF">FHX48_001132</name>
</gene>
<dbReference type="Proteomes" id="UP000526083">
    <property type="component" value="Unassembled WGS sequence"/>
</dbReference>
<dbReference type="AlphaFoldDB" id="A0A7W3PLP2"/>
<evidence type="ECO:0000313" key="2">
    <source>
        <dbReference type="EMBL" id="MBA8816059.1"/>
    </source>
</evidence>
<comment type="caution">
    <text evidence="2">The sequence shown here is derived from an EMBL/GenBank/DDBJ whole genome shotgun (WGS) entry which is preliminary data.</text>
</comment>
<reference evidence="2 3" key="1">
    <citation type="submission" date="2020-07" db="EMBL/GenBank/DDBJ databases">
        <title>Sequencing the genomes of 1000 actinobacteria strains.</title>
        <authorList>
            <person name="Klenk H.-P."/>
        </authorList>
    </citation>
    <scope>NUCLEOTIDE SEQUENCE [LARGE SCALE GENOMIC DNA]</scope>
    <source>
        <strain evidence="2 3">DSM 27576</strain>
    </source>
</reference>
<evidence type="ECO:0000313" key="3">
    <source>
        <dbReference type="Proteomes" id="UP000526083"/>
    </source>
</evidence>
<dbReference type="RefSeq" id="WP_167049592.1">
    <property type="nucleotide sequence ID" value="NZ_JAAOZB010000002.1"/>
</dbReference>
<dbReference type="EMBL" id="JACGWY010000002">
    <property type="protein sequence ID" value="MBA8816059.1"/>
    <property type="molecule type" value="Genomic_DNA"/>
</dbReference>
<accession>A0A7W3PLP2</accession>
<evidence type="ECO:0000256" key="1">
    <source>
        <dbReference type="SAM" id="MobiDB-lite"/>
    </source>
</evidence>
<keyword evidence="3" id="KW-1185">Reference proteome</keyword>
<proteinExistence type="predicted"/>
<name>A0A7W3PLP2_9MICO</name>
<organism evidence="2 3">
    <name type="scientific">Microbacterium halimionae</name>
    <dbReference type="NCBI Taxonomy" id="1526413"/>
    <lineage>
        <taxon>Bacteria</taxon>
        <taxon>Bacillati</taxon>
        <taxon>Actinomycetota</taxon>
        <taxon>Actinomycetes</taxon>
        <taxon>Micrococcales</taxon>
        <taxon>Microbacteriaceae</taxon>
        <taxon>Microbacterium</taxon>
    </lineage>
</organism>
<protein>
    <submittedName>
        <fullName evidence="2">Uncharacterized protein</fullName>
    </submittedName>
</protein>